<dbReference type="EMBL" id="VSSQ01076343">
    <property type="protein sequence ID" value="MPN26728.1"/>
    <property type="molecule type" value="Genomic_DNA"/>
</dbReference>
<organism evidence="1">
    <name type="scientific">bioreactor metagenome</name>
    <dbReference type="NCBI Taxonomy" id="1076179"/>
    <lineage>
        <taxon>unclassified sequences</taxon>
        <taxon>metagenomes</taxon>
        <taxon>ecological metagenomes</taxon>
    </lineage>
</organism>
<dbReference type="AlphaFoldDB" id="A0A645GIH9"/>
<evidence type="ECO:0000313" key="1">
    <source>
        <dbReference type="EMBL" id="MPN26728.1"/>
    </source>
</evidence>
<protein>
    <submittedName>
        <fullName evidence="1">Uncharacterized protein</fullName>
    </submittedName>
</protein>
<reference evidence="1" key="1">
    <citation type="submission" date="2019-08" db="EMBL/GenBank/DDBJ databases">
        <authorList>
            <person name="Kucharzyk K."/>
            <person name="Murdoch R.W."/>
            <person name="Higgins S."/>
            <person name="Loffler F."/>
        </authorList>
    </citation>
    <scope>NUCLEOTIDE SEQUENCE</scope>
</reference>
<gene>
    <name evidence="1" type="ORF">SDC9_174153</name>
</gene>
<comment type="caution">
    <text evidence="1">The sequence shown here is derived from an EMBL/GenBank/DDBJ whole genome shotgun (WGS) entry which is preliminary data.</text>
</comment>
<name>A0A645GIH9_9ZZZZ</name>
<sequence length="48" mass="4831">MPLAGDIRAIAGFLEGLRDSRAILPQGPGIAQGPVIVCEDADTGLVGV</sequence>
<proteinExistence type="predicted"/>
<accession>A0A645GIH9</accession>